<name>A0A1F7IP51_9BACT</name>
<evidence type="ECO:0000313" key="2">
    <source>
        <dbReference type="Proteomes" id="UP000178040"/>
    </source>
</evidence>
<protein>
    <submittedName>
        <fullName evidence="1">Uncharacterized protein</fullName>
    </submittedName>
</protein>
<comment type="caution">
    <text evidence="1">The sequence shown here is derived from an EMBL/GenBank/DDBJ whole genome shotgun (WGS) entry which is preliminary data.</text>
</comment>
<dbReference type="EMBL" id="MGAI01000015">
    <property type="protein sequence ID" value="OGK45163.1"/>
    <property type="molecule type" value="Genomic_DNA"/>
</dbReference>
<sequence length="76" mass="8819">MFIFFHLLNLFDEAKVIFFTFEGTPSEVEGGGSRVIKNCVAESILYISEKHGIELFNRLIKKSDRIYLDFLTKLTK</sequence>
<proteinExistence type="predicted"/>
<dbReference type="Proteomes" id="UP000178040">
    <property type="component" value="Unassembled WGS sequence"/>
</dbReference>
<gene>
    <name evidence="1" type="ORF">A3B40_02020</name>
</gene>
<organism evidence="1 2">
    <name type="scientific">Candidatus Roizmanbacteria bacterium RIFCSPLOWO2_01_FULL_37_16</name>
    <dbReference type="NCBI Taxonomy" id="1802058"/>
    <lineage>
        <taxon>Bacteria</taxon>
        <taxon>Candidatus Roizmaniibacteriota</taxon>
    </lineage>
</organism>
<evidence type="ECO:0000313" key="1">
    <source>
        <dbReference type="EMBL" id="OGK45163.1"/>
    </source>
</evidence>
<dbReference type="AlphaFoldDB" id="A0A1F7IP51"/>
<accession>A0A1F7IP51</accession>
<reference evidence="1 2" key="1">
    <citation type="journal article" date="2016" name="Nat. Commun.">
        <title>Thousands of microbial genomes shed light on interconnected biogeochemical processes in an aquifer system.</title>
        <authorList>
            <person name="Anantharaman K."/>
            <person name="Brown C.T."/>
            <person name="Hug L.A."/>
            <person name="Sharon I."/>
            <person name="Castelle C.J."/>
            <person name="Probst A.J."/>
            <person name="Thomas B.C."/>
            <person name="Singh A."/>
            <person name="Wilkins M.J."/>
            <person name="Karaoz U."/>
            <person name="Brodie E.L."/>
            <person name="Williams K.H."/>
            <person name="Hubbard S.S."/>
            <person name="Banfield J.F."/>
        </authorList>
    </citation>
    <scope>NUCLEOTIDE SEQUENCE [LARGE SCALE GENOMIC DNA]</scope>
</reference>